<feature type="compositionally biased region" description="Polar residues" evidence="13">
    <location>
        <begin position="23"/>
        <end position="34"/>
    </location>
</feature>
<name>D2VC38_NAEGR</name>
<keyword evidence="6" id="KW-0227">DNA damage</keyword>
<keyword evidence="8" id="KW-0460">Magnesium</keyword>
<dbReference type="InterPro" id="IPR033310">
    <property type="entry name" value="Mms4/EME1/EME2"/>
</dbReference>
<dbReference type="GO" id="GO:0046872">
    <property type="term" value="F:metal ion binding"/>
    <property type="evidence" value="ECO:0007669"/>
    <property type="project" value="UniProtKB-KW"/>
</dbReference>
<evidence type="ECO:0000256" key="3">
    <source>
        <dbReference type="ARBA" id="ARBA00022722"/>
    </source>
</evidence>
<evidence type="ECO:0000256" key="9">
    <source>
        <dbReference type="ARBA" id="ARBA00023172"/>
    </source>
</evidence>
<dbReference type="Proteomes" id="UP000006671">
    <property type="component" value="Unassembled WGS sequence"/>
</dbReference>
<dbReference type="GO" id="GO:0048476">
    <property type="term" value="C:Holliday junction resolvase complex"/>
    <property type="evidence" value="ECO:0007669"/>
    <property type="project" value="InterPro"/>
</dbReference>
<gene>
    <name evidence="14" type="ORF">NAEGRDRAFT_66435</name>
</gene>
<evidence type="ECO:0000256" key="1">
    <source>
        <dbReference type="ARBA" id="ARBA00001946"/>
    </source>
</evidence>
<dbReference type="EMBL" id="GG738862">
    <property type="protein sequence ID" value="EFC45679.1"/>
    <property type="molecule type" value="Genomic_DNA"/>
</dbReference>
<dbReference type="VEuPathDB" id="AmoebaDB:NAEGRDRAFT_66435"/>
<evidence type="ECO:0000313" key="15">
    <source>
        <dbReference type="Proteomes" id="UP000006671"/>
    </source>
</evidence>
<keyword evidence="12" id="KW-0469">Meiosis</keyword>
<dbReference type="OMA" id="NSADQWI"/>
<keyword evidence="10" id="KW-0234">DNA repair</keyword>
<dbReference type="AlphaFoldDB" id="D2VC38"/>
<evidence type="ECO:0000256" key="8">
    <source>
        <dbReference type="ARBA" id="ARBA00022842"/>
    </source>
</evidence>
<keyword evidence="15" id="KW-1185">Reference proteome</keyword>
<accession>D2VC38</accession>
<evidence type="ECO:0000256" key="4">
    <source>
        <dbReference type="ARBA" id="ARBA00022723"/>
    </source>
</evidence>
<dbReference type="InterPro" id="IPR042530">
    <property type="entry name" value="EME1/EME2_C"/>
</dbReference>
<reference evidence="14 15" key="1">
    <citation type="journal article" date="2010" name="Cell">
        <title>The genome of Naegleria gruberi illuminates early eukaryotic versatility.</title>
        <authorList>
            <person name="Fritz-Laylin L.K."/>
            <person name="Prochnik S.E."/>
            <person name="Ginger M.L."/>
            <person name="Dacks J.B."/>
            <person name="Carpenter M.L."/>
            <person name="Field M.C."/>
            <person name="Kuo A."/>
            <person name="Paredez A."/>
            <person name="Chapman J."/>
            <person name="Pham J."/>
            <person name="Shu S."/>
            <person name="Neupane R."/>
            <person name="Cipriano M."/>
            <person name="Mancuso J."/>
            <person name="Tu H."/>
            <person name="Salamov A."/>
            <person name="Lindquist E."/>
            <person name="Shapiro H."/>
            <person name="Lucas S."/>
            <person name="Grigoriev I.V."/>
            <person name="Cande W.Z."/>
            <person name="Fulton C."/>
            <person name="Rokhsar D.S."/>
            <person name="Dawson S.C."/>
        </authorList>
    </citation>
    <scope>NUCLEOTIDE SEQUENCE [LARGE SCALE GENOMIC DNA]</scope>
    <source>
        <strain evidence="14 15">NEG-M</strain>
    </source>
</reference>
<dbReference type="KEGG" id="ngr:NAEGRDRAFT_66435"/>
<evidence type="ECO:0000256" key="12">
    <source>
        <dbReference type="ARBA" id="ARBA00023254"/>
    </source>
</evidence>
<keyword evidence="5" id="KW-0255">Endonuclease</keyword>
<dbReference type="GO" id="GO:0005634">
    <property type="term" value="C:nucleus"/>
    <property type="evidence" value="ECO:0007669"/>
    <property type="project" value="UniProtKB-SubCell"/>
</dbReference>
<feature type="region of interest" description="Disordered" evidence="13">
    <location>
        <begin position="631"/>
        <end position="694"/>
    </location>
</feature>
<keyword evidence="11" id="KW-0539">Nucleus</keyword>
<keyword evidence="7" id="KW-0378">Hydrolase</keyword>
<protein>
    <submittedName>
        <fullName evidence="14">Predicted protein</fullName>
    </submittedName>
</protein>
<evidence type="ECO:0000256" key="5">
    <source>
        <dbReference type="ARBA" id="ARBA00022759"/>
    </source>
</evidence>
<keyword evidence="9" id="KW-0233">DNA recombination</keyword>
<evidence type="ECO:0000256" key="2">
    <source>
        <dbReference type="ARBA" id="ARBA00004123"/>
    </source>
</evidence>
<feature type="region of interest" description="Disordered" evidence="13">
    <location>
        <begin position="169"/>
        <end position="190"/>
    </location>
</feature>
<keyword evidence="3" id="KW-0540">Nuclease</keyword>
<dbReference type="RefSeq" id="XP_002678423.1">
    <property type="nucleotide sequence ID" value="XM_002678377.1"/>
</dbReference>
<feature type="compositionally biased region" description="Polar residues" evidence="13">
    <location>
        <begin position="181"/>
        <end position="190"/>
    </location>
</feature>
<dbReference type="InParanoid" id="D2VC38"/>
<proteinExistence type="predicted"/>
<dbReference type="GO" id="GO:0016787">
    <property type="term" value="F:hydrolase activity"/>
    <property type="evidence" value="ECO:0007669"/>
    <property type="project" value="UniProtKB-KW"/>
</dbReference>
<dbReference type="Gene3D" id="1.10.150.670">
    <property type="entry name" value="Crossover junction endonuclease EME1, DNA-binding domain"/>
    <property type="match status" value="1"/>
</dbReference>
<evidence type="ECO:0000256" key="11">
    <source>
        <dbReference type="ARBA" id="ARBA00023242"/>
    </source>
</evidence>
<dbReference type="PANTHER" id="PTHR21077:SF5">
    <property type="entry name" value="CROSSOVER JUNCTION ENDONUCLEASE MMS4"/>
    <property type="match status" value="1"/>
</dbReference>
<keyword evidence="4" id="KW-0479">Metal-binding</keyword>
<dbReference type="STRING" id="5762.D2VC38"/>
<feature type="compositionally biased region" description="Low complexity" evidence="13">
    <location>
        <begin position="35"/>
        <end position="51"/>
    </location>
</feature>
<organism evidence="15">
    <name type="scientific">Naegleria gruberi</name>
    <name type="common">Amoeba</name>
    <dbReference type="NCBI Taxonomy" id="5762"/>
    <lineage>
        <taxon>Eukaryota</taxon>
        <taxon>Discoba</taxon>
        <taxon>Heterolobosea</taxon>
        <taxon>Tetramitia</taxon>
        <taxon>Eutetramitia</taxon>
        <taxon>Vahlkampfiidae</taxon>
        <taxon>Naegleria</taxon>
    </lineage>
</organism>
<feature type="compositionally biased region" description="Basic and acidic residues" evidence="13">
    <location>
        <begin position="685"/>
        <end position="694"/>
    </location>
</feature>
<dbReference type="Gene3D" id="3.40.50.10130">
    <property type="match status" value="1"/>
</dbReference>
<dbReference type="GO" id="GO:0006281">
    <property type="term" value="P:DNA repair"/>
    <property type="evidence" value="ECO:0007669"/>
    <property type="project" value="UniProtKB-KW"/>
</dbReference>
<feature type="compositionally biased region" description="Low complexity" evidence="13">
    <location>
        <begin position="639"/>
        <end position="656"/>
    </location>
</feature>
<evidence type="ECO:0000256" key="6">
    <source>
        <dbReference type="ARBA" id="ARBA00022763"/>
    </source>
</evidence>
<dbReference type="Pfam" id="PF21292">
    <property type="entry name" value="EME1-MUS81_C"/>
    <property type="match status" value="1"/>
</dbReference>
<dbReference type="OrthoDB" id="343092at2759"/>
<dbReference type="GO" id="GO:0004519">
    <property type="term" value="F:endonuclease activity"/>
    <property type="evidence" value="ECO:0007669"/>
    <property type="project" value="UniProtKB-KW"/>
</dbReference>
<evidence type="ECO:0000256" key="7">
    <source>
        <dbReference type="ARBA" id="ARBA00022801"/>
    </source>
</evidence>
<feature type="region of interest" description="Disordered" evidence="13">
    <location>
        <begin position="13"/>
        <end position="57"/>
    </location>
</feature>
<comment type="cofactor">
    <cofactor evidence="1">
        <name>Mg(2+)</name>
        <dbReference type="ChEBI" id="CHEBI:18420"/>
    </cofactor>
</comment>
<evidence type="ECO:0000313" key="14">
    <source>
        <dbReference type="EMBL" id="EFC45679.1"/>
    </source>
</evidence>
<dbReference type="GO" id="GO:0051321">
    <property type="term" value="P:meiotic cell cycle"/>
    <property type="evidence" value="ECO:0007669"/>
    <property type="project" value="UniProtKB-KW"/>
</dbReference>
<evidence type="ECO:0000256" key="10">
    <source>
        <dbReference type="ARBA" id="ARBA00023204"/>
    </source>
</evidence>
<sequence>MKSFQSDCICLSSDDDDEEVISPPSQKLSNNTPISSGMSGVSNNSGGKNQSPSLVTPRNRLLTMDENTRFGISPPQMNGILIESLITPETPHGRFVNTNSECVILSDDEDEGTMMYTSPPKQLQETNHFSNGNHTSTGTSSFSDFLSSPILTNFTQSKRTVTELFDNVLSDDESEEEKSSPPLTRSNIVTASPSYSPLEYNNINSIEASHSQFEISQSSPNSRLLHLNSDSHTQHSIESDLFFDSQHDASQSSQPLRTEIFTPVSFSDVKKKEFFKRATGGFKDEMVVVIDEELSKSVGGKSLITFIETNSVPKEQVITQKLPLAFSVQWKRRLPLDYSIFVLQKQKKNPNDYFQFDANDIDKKHVDFTVPYVVLRITGDMFTDIYLKSIEIESSIFEHYLEQAIKSLDVEFSESLSQNSIYYWNKRFKKQYIIIVLIEGLPEYLKKVAAEQYSNALNKKKNASNAPTKNTKVNADELEKYKLRALFKFNNVKIFETKNVEETAQYLDGFTKIISDAPYKKRTSNVDFTQIPSSGKNSADQWITSLIQIPKITDKAARAIAKKYKSFNRLMQGYNKCEDTTEKKELVKNVAFLDNPQKVLGKAISNALYEFYCINNDISFHFTQEDSTAFSECEEEASQHSQYSQHSQSNSQSFSQEQREPPKKKKKANNNRKDSTPVAYENEDERSLFEDDLF</sequence>
<dbReference type="GeneID" id="8857208"/>
<dbReference type="GO" id="GO:0006310">
    <property type="term" value="P:DNA recombination"/>
    <property type="evidence" value="ECO:0007669"/>
    <property type="project" value="UniProtKB-KW"/>
</dbReference>
<dbReference type="PANTHER" id="PTHR21077">
    <property type="entry name" value="EME1 PROTEIN"/>
    <property type="match status" value="1"/>
</dbReference>
<comment type="subcellular location">
    <subcellularLocation>
        <location evidence="2">Nucleus</location>
    </subcellularLocation>
</comment>
<evidence type="ECO:0000256" key="13">
    <source>
        <dbReference type="SAM" id="MobiDB-lite"/>
    </source>
</evidence>